<accession>A0ABQ8G4B4</accession>
<dbReference type="EMBL" id="JAGTJR010000020">
    <property type="protein sequence ID" value="KAH7044475.1"/>
    <property type="molecule type" value="Genomic_DNA"/>
</dbReference>
<sequence length="235" mass="26341">MLSLTWLPAGRVEMETVTDLAAKALRRGLPLPGPASCRSAAAWDRFSLFFFPPSHILGYTASQKAPATTWALRPQRESTVRSYTRDRGPCSRLRPVTQTCPSHPILDLTSHLSTPHHLLFLLALVPTDRSALALDKSQGALRDRDPMSCQYMSTTHGVHHLLLFCYPLKLLLAVFAFGILVSDLLVRSLHASSLAHATLTATRRLGRCQRSPCLTHYSPKRRLVEREHERRLHPL</sequence>
<protein>
    <submittedName>
        <fullName evidence="1">Uncharacterized protein</fullName>
    </submittedName>
</protein>
<name>A0ABQ8G4B4_9PEZI</name>
<evidence type="ECO:0000313" key="1">
    <source>
        <dbReference type="EMBL" id="KAH7044475.1"/>
    </source>
</evidence>
<gene>
    <name evidence="1" type="ORF">B0J12DRAFT_180277</name>
</gene>
<comment type="caution">
    <text evidence="1">The sequence shown here is derived from an EMBL/GenBank/DDBJ whole genome shotgun (WGS) entry which is preliminary data.</text>
</comment>
<organism evidence="1 2">
    <name type="scientific">Macrophomina phaseolina</name>
    <dbReference type="NCBI Taxonomy" id="35725"/>
    <lineage>
        <taxon>Eukaryota</taxon>
        <taxon>Fungi</taxon>
        <taxon>Dikarya</taxon>
        <taxon>Ascomycota</taxon>
        <taxon>Pezizomycotina</taxon>
        <taxon>Dothideomycetes</taxon>
        <taxon>Dothideomycetes incertae sedis</taxon>
        <taxon>Botryosphaeriales</taxon>
        <taxon>Botryosphaeriaceae</taxon>
        <taxon>Macrophomina</taxon>
    </lineage>
</organism>
<dbReference type="Proteomes" id="UP000774617">
    <property type="component" value="Unassembled WGS sequence"/>
</dbReference>
<keyword evidence="2" id="KW-1185">Reference proteome</keyword>
<reference evidence="1 2" key="1">
    <citation type="journal article" date="2021" name="Nat. Commun.">
        <title>Genetic determinants of endophytism in the Arabidopsis root mycobiome.</title>
        <authorList>
            <person name="Mesny F."/>
            <person name="Miyauchi S."/>
            <person name="Thiergart T."/>
            <person name="Pickel B."/>
            <person name="Atanasova L."/>
            <person name="Karlsson M."/>
            <person name="Huettel B."/>
            <person name="Barry K.W."/>
            <person name="Haridas S."/>
            <person name="Chen C."/>
            <person name="Bauer D."/>
            <person name="Andreopoulos W."/>
            <person name="Pangilinan J."/>
            <person name="LaButti K."/>
            <person name="Riley R."/>
            <person name="Lipzen A."/>
            <person name="Clum A."/>
            <person name="Drula E."/>
            <person name="Henrissat B."/>
            <person name="Kohler A."/>
            <person name="Grigoriev I.V."/>
            <person name="Martin F.M."/>
            <person name="Hacquard S."/>
        </authorList>
    </citation>
    <scope>NUCLEOTIDE SEQUENCE [LARGE SCALE GENOMIC DNA]</scope>
    <source>
        <strain evidence="1 2">MPI-SDFR-AT-0080</strain>
    </source>
</reference>
<evidence type="ECO:0000313" key="2">
    <source>
        <dbReference type="Proteomes" id="UP000774617"/>
    </source>
</evidence>
<proteinExistence type="predicted"/>